<gene>
    <name evidence="1" type="ORF">A2942_04040</name>
</gene>
<protein>
    <submittedName>
        <fullName evidence="1">Uncharacterized protein</fullName>
    </submittedName>
</protein>
<sequence length="106" mass="12170">MTNPGENAPEQFPTPEELKSIFERLLSGKDYTVLVSNEDHVQIETLENGERVEYDYAKAKYDYRNHALPDKSKVSASIHKTYYYGDRPGDGECVANYLDGNWEFIS</sequence>
<accession>A0A1G2DCL6</accession>
<proteinExistence type="predicted"/>
<evidence type="ECO:0000313" key="2">
    <source>
        <dbReference type="Proteomes" id="UP000178534"/>
    </source>
</evidence>
<dbReference type="EMBL" id="MHLP01000038">
    <property type="protein sequence ID" value="OGZ11356.1"/>
    <property type="molecule type" value="Genomic_DNA"/>
</dbReference>
<reference evidence="1 2" key="1">
    <citation type="journal article" date="2016" name="Nat. Commun.">
        <title>Thousands of microbial genomes shed light on interconnected biogeochemical processes in an aquifer system.</title>
        <authorList>
            <person name="Anantharaman K."/>
            <person name="Brown C.T."/>
            <person name="Hug L.A."/>
            <person name="Sharon I."/>
            <person name="Castelle C.J."/>
            <person name="Probst A.J."/>
            <person name="Thomas B.C."/>
            <person name="Singh A."/>
            <person name="Wilkins M.J."/>
            <person name="Karaoz U."/>
            <person name="Brodie E.L."/>
            <person name="Williams K.H."/>
            <person name="Hubbard S.S."/>
            <person name="Banfield J.F."/>
        </authorList>
    </citation>
    <scope>NUCLEOTIDE SEQUENCE [LARGE SCALE GENOMIC DNA]</scope>
</reference>
<evidence type="ECO:0000313" key="1">
    <source>
        <dbReference type="EMBL" id="OGZ11356.1"/>
    </source>
</evidence>
<comment type="caution">
    <text evidence="1">The sequence shown here is derived from an EMBL/GenBank/DDBJ whole genome shotgun (WGS) entry which is preliminary data.</text>
</comment>
<name>A0A1G2DCL6_9BACT</name>
<dbReference type="Proteomes" id="UP000178534">
    <property type="component" value="Unassembled WGS sequence"/>
</dbReference>
<dbReference type="AlphaFoldDB" id="A0A1G2DCL6"/>
<dbReference type="STRING" id="1798665.A2942_04040"/>
<organism evidence="1 2">
    <name type="scientific">Candidatus Lloydbacteria bacterium RIFCSPLOWO2_01_FULL_50_20</name>
    <dbReference type="NCBI Taxonomy" id="1798665"/>
    <lineage>
        <taxon>Bacteria</taxon>
        <taxon>Candidatus Lloydiibacteriota</taxon>
    </lineage>
</organism>